<dbReference type="OrthoDB" id="2736244at2"/>
<dbReference type="Pfam" id="PF17277">
    <property type="entry name" value="DUF5342"/>
    <property type="match status" value="1"/>
</dbReference>
<evidence type="ECO:0000313" key="2">
    <source>
        <dbReference type="Proteomes" id="UP000315711"/>
    </source>
</evidence>
<protein>
    <recommendedName>
        <fullName evidence="3">YheE family protein</fullName>
    </recommendedName>
</protein>
<gene>
    <name evidence="1" type="ORF">IQ10_02085</name>
</gene>
<organism evidence="1 2">
    <name type="scientific">Halalkalibacter nanhaiisediminis</name>
    <dbReference type="NCBI Taxonomy" id="688079"/>
    <lineage>
        <taxon>Bacteria</taxon>
        <taxon>Bacillati</taxon>
        <taxon>Bacillota</taxon>
        <taxon>Bacilli</taxon>
        <taxon>Bacillales</taxon>
        <taxon>Bacillaceae</taxon>
        <taxon>Halalkalibacter</taxon>
    </lineage>
</organism>
<evidence type="ECO:0000313" key="1">
    <source>
        <dbReference type="EMBL" id="TWI56194.1"/>
    </source>
</evidence>
<dbReference type="InterPro" id="IPR017263">
    <property type="entry name" value="UCP037692"/>
</dbReference>
<dbReference type="PIRSF" id="PIRSF037692">
    <property type="entry name" value="UCP037692"/>
    <property type="match status" value="1"/>
</dbReference>
<dbReference type="EMBL" id="VLKZ01000005">
    <property type="protein sequence ID" value="TWI56194.1"/>
    <property type="molecule type" value="Genomic_DNA"/>
</dbReference>
<accession>A0A562QHH6</accession>
<proteinExistence type="predicted"/>
<evidence type="ECO:0008006" key="3">
    <source>
        <dbReference type="Google" id="ProtNLM"/>
    </source>
</evidence>
<dbReference type="RefSeq" id="WP_144450400.1">
    <property type="nucleotide sequence ID" value="NZ_VLKZ01000005.1"/>
</dbReference>
<dbReference type="Proteomes" id="UP000315711">
    <property type="component" value="Unassembled WGS sequence"/>
</dbReference>
<comment type="caution">
    <text evidence="1">The sequence shown here is derived from an EMBL/GenBank/DDBJ whole genome shotgun (WGS) entry which is preliminary data.</text>
</comment>
<name>A0A562QHH6_9BACI</name>
<dbReference type="AlphaFoldDB" id="A0A562QHH6"/>
<keyword evidence="2" id="KW-1185">Reference proteome</keyword>
<sequence>MISHFQWKELRNNLVRREWTISFFHKGQYITGIYHQNGTIAWNESLLTNDSKKELEPQIHELMLYHVYEEH</sequence>
<reference evidence="1 2" key="1">
    <citation type="journal article" date="2015" name="Stand. Genomic Sci.">
        <title>Genomic Encyclopedia of Bacterial and Archaeal Type Strains, Phase III: the genomes of soil and plant-associated and newly described type strains.</title>
        <authorList>
            <person name="Whitman W.B."/>
            <person name="Woyke T."/>
            <person name="Klenk H.P."/>
            <person name="Zhou Y."/>
            <person name="Lilburn T.G."/>
            <person name="Beck B.J."/>
            <person name="De Vos P."/>
            <person name="Vandamme P."/>
            <person name="Eisen J.A."/>
            <person name="Garrity G."/>
            <person name="Hugenholtz P."/>
            <person name="Kyrpides N.C."/>
        </authorList>
    </citation>
    <scope>NUCLEOTIDE SEQUENCE [LARGE SCALE GENOMIC DNA]</scope>
    <source>
        <strain evidence="1 2">CGMCC 1.10116</strain>
    </source>
</reference>